<reference evidence="1 2" key="1">
    <citation type="submission" date="2023-02" db="EMBL/GenBank/DDBJ databases">
        <title>Entomopathogenic bacteria.</title>
        <authorList>
            <person name="Machado R.A."/>
        </authorList>
    </citation>
    <scope>NUCLEOTIDE SEQUENCE [LARGE SCALE GENOMIC DNA]</scope>
    <source>
        <strain evidence="1 2">XENO-10</strain>
    </source>
</reference>
<comment type="caution">
    <text evidence="1">The sequence shown here is derived from an EMBL/GenBank/DDBJ whole genome shotgun (WGS) entry which is preliminary data.</text>
</comment>
<dbReference type="Proteomes" id="UP001217178">
    <property type="component" value="Unassembled WGS sequence"/>
</dbReference>
<dbReference type="EMBL" id="JAQRFI010000106">
    <property type="protein sequence ID" value="MDC9591589.1"/>
    <property type="molecule type" value="Genomic_DNA"/>
</dbReference>
<proteinExistence type="predicted"/>
<name>A0ABT5LKD9_9GAMM</name>
<organism evidence="1 2">
    <name type="scientific">Xenorhabdus yunnanensis</name>
    <dbReference type="NCBI Taxonomy" id="3025878"/>
    <lineage>
        <taxon>Bacteria</taxon>
        <taxon>Pseudomonadati</taxon>
        <taxon>Pseudomonadota</taxon>
        <taxon>Gammaproteobacteria</taxon>
        <taxon>Enterobacterales</taxon>
        <taxon>Morganellaceae</taxon>
        <taxon>Xenorhabdus</taxon>
    </lineage>
</organism>
<sequence>MYGKRQKSVCRTIRLSDGVCRIQKRRIWARIFLSLAFERKTSDFRQGENRLAGVIAEMTTEPLIAKRPRLEL</sequence>
<accession>A0ABT5LKD9</accession>
<gene>
    <name evidence="1" type="ORF">PSI23_20475</name>
</gene>
<evidence type="ECO:0000313" key="1">
    <source>
        <dbReference type="EMBL" id="MDC9591589.1"/>
    </source>
</evidence>
<protein>
    <recommendedName>
        <fullName evidence="3">Transposase</fullName>
    </recommendedName>
</protein>
<evidence type="ECO:0008006" key="3">
    <source>
        <dbReference type="Google" id="ProtNLM"/>
    </source>
</evidence>
<keyword evidence="2" id="KW-1185">Reference proteome</keyword>
<dbReference type="RefSeq" id="WP_273556803.1">
    <property type="nucleotide sequence ID" value="NZ_JAQRFI010000106.1"/>
</dbReference>
<evidence type="ECO:0000313" key="2">
    <source>
        <dbReference type="Proteomes" id="UP001217178"/>
    </source>
</evidence>